<gene>
    <name evidence="1" type="ORF">JJN12_08100</name>
</gene>
<proteinExistence type="predicted"/>
<accession>A0ABS1J0R0</accession>
<dbReference type="EMBL" id="JAEPRJ010000001">
    <property type="protein sequence ID" value="MBK5897736.1"/>
    <property type="molecule type" value="Genomic_DNA"/>
</dbReference>
<dbReference type="RefSeq" id="WP_208429202.1">
    <property type="nucleotide sequence ID" value="NZ_JAEPRJ010000001.1"/>
</dbReference>
<sequence>MEELYRVKGELNSGFVGQITYTICLPYKCSELDICLKFSKQHFPSADMVPLEEMKEFCKKEYGISLGENDEEALDNCLHNMKTEIHLMATLNDEFIGCIHKQRLERHMVFSSSKLSEGCIMPESLEGVLKVTVLVFNVLMDETPYEVSVKAQRGESDV</sequence>
<organism evidence="1 2">
    <name type="scientific">Catonella massiliensis</name>
    <dbReference type="NCBI Taxonomy" id="2799636"/>
    <lineage>
        <taxon>Bacteria</taxon>
        <taxon>Bacillati</taxon>
        <taxon>Bacillota</taxon>
        <taxon>Clostridia</taxon>
        <taxon>Lachnospirales</taxon>
        <taxon>Lachnospiraceae</taxon>
        <taxon>Catonella</taxon>
    </lineage>
</organism>
<reference evidence="1 2" key="1">
    <citation type="submission" date="2021-01" db="EMBL/GenBank/DDBJ databases">
        <title>Isolation and description of Catonella massiliensis sp. nov., a novel Catonella species, isolated from a stable periodontitis subject.</title>
        <authorList>
            <person name="Antezack A."/>
            <person name="Boxberger M."/>
            <person name="La Scola B."/>
            <person name="Monnet-Corti V."/>
        </authorList>
    </citation>
    <scope>NUCLEOTIDE SEQUENCE [LARGE SCALE GENOMIC DNA]</scope>
    <source>
        <strain evidence="1 2">Marseille-Q4567</strain>
    </source>
</reference>
<evidence type="ECO:0000313" key="1">
    <source>
        <dbReference type="EMBL" id="MBK5897736.1"/>
    </source>
</evidence>
<dbReference type="InterPro" id="IPR046610">
    <property type="entry name" value="DUF6669"/>
</dbReference>
<protein>
    <submittedName>
        <fullName evidence="1">Uncharacterized protein</fullName>
    </submittedName>
</protein>
<keyword evidence="2" id="KW-1185">Reference proteome</keyword>
<name>A0ABS1J0R0_9FIRM</name>
<evidence type="ECO:0000313" key="2">
    <source>
        <dbReference type="Proteomes" id="UP000604730"/>
    </source>
</evidence>
<comment type="caution">
    <text evidence="1">The sequence shown here is derived from an EMBL/GenBank/DDBJ whole genome shotgun (WGS) entry which is preliminary data.</text>
</comment>
<dbReference type="Proteomes" id="UP000604730">
    <property type="component" value="Unassembled WGS sequence"/>
</dbReference>
<dbReference type="Pfam" id="PF20374">
    <property type="entry name" value="DUF6669"/>
    <property type="match status" value="1"/>
</dbReference>